<dbReference type="InterPro" id="IPR002931">
    <property type="entry name" value="Transglutaminase-like"/>
</dbReference>
<dbReference type="Pfam" id="PF01841">
    <property type="entry name" value="Transglut_core"/>
    <property type="match status" value="1"/>
</dbReference>
<evidence type="ECO:0000313" key="2">
    <source>
        <dbReference type="EMBL" id="MEW9308528.1"/>
    </source>
</evidence>
<dbReference type="PANTHER" id="PTHR33490:SF1">
    <property type="entry name" value="SLL1233 PROTEIN"/>
    <property type="match status" value="1"/>
</dbReference>
<dbReference type="Gene3D" id="3.10.620.30">
    <property type="match status" value="1"/>
</dbReference>
<sequence>MKRLIVSHRTTYRYAESVSFGPHRMMLRPRDSHEMRLISATLTTSLPAEFAWTYDVFGNEVCTGVFTGQAGELSIESRLEIERFASAVPTNHLTGGEAPFPVTYSADETIDLGAAMLASADDYPDDLRLWIAGAPKRHPGGARDLLTGLCQEIHGEFAYVTRFEQSTQDPAVTFANRSGACRDFAALFIAAARLLGFGARFVSGYLFDPPPEGGAPILQGAGASHAWADVYLPDIGWIEFDPTNGLVASDRLIRIAAVREPHQAIPISGSFIGTPTAFIGLWVGVDVEEVEEAGLSPYR</sequence>
<reference evidence="2 3" key="1">
    <citation type="submission" date="2024-07" db="EMBL/GenBank/DDBJ databases">
        <title>Description of Labrys sedimenti sp. nov., isolated from a diclofenac-degrading enrichment culture.</title>
        <authorList>
            <person name="Tancsics A."/>
            <person name="Csepanyi A."/>
        </authorList>
    </citation>
    <scope>NUCLEOTIDE SEQUENCE [LARGE SCALE GENOMIC DNA]</scope>
    <source>
        <strain evidence="2 3">LMG 23578</strain>
    </source>
</reference>
<dbReference type="RefSeq" id="WP_367625559.1">
    <property type="nucleotide sequence ID" value="NZ_JBFNQD010000009.1"/>
</dbReference>
<feature type="domain" description="Transglutaminase-like" evidence="1">
    <location>
        <begin position="173"/>
        <end position="244"/>
    </location>
</feature>
<dbReference type="Proteomes" id="UP001555786">
    <property type="component" value="Unassembled WGS sequence"/>
</dbReference>
<evidence type="ECO:0000313" key="3">
    <source>
        <dbReference type="Proteomes" id="UP001555786"/>
    </source>
</evidence>
<dbReference type="Pfam" id="PF08379">
    <property type="entry name" value="Bact_transglu_N"/>
    <property type="match status" value="1"/>
</dbReference>
<dbReference type="PANTHER" id="PTHR33490">
    <property type="entry name" value="BLR5614 PROTEIN-RELATED"/>
    <property type="match status" value="1"/>
</dbReference>
<dbReference type="EMBL" id="JBFNQD010000009">
    <property type="protein sequence ID" value="MEW9308528.1"/>
    <property type="molecule type" value="Genomic_DNA"/>
</dbReference>
<dbReference type="InterPro" id="IPR013589">
    <property type="entry name" value="Bac_transglu_N"/>
</dbReference>
<keyword evidence="3" id="KW-1185">Reference proteome</keyword>
<accession>A0ABV3PTP5</accession>
<comment type="caution">
    <text evidence="2">The sequence shown here is derived from an EMBL/GenBank/DDBJ whole genome shotgun (WGS) entry which is preliminary data.</text>
</comment>
<proteinExistence type="predicted"/>
<gene>
    <name evidence="2" type="ORF">ABXS05_23445</name>
</gene>
<dbReference type="InterPro" id="IPR038765">
    <property type="entry name" value="Papain-like_cys_pep_sf"/>
</dbReference>
<name>A0ABV3PTP5_9HYPH</name>
<evidence type="ECO:0000259" key="1">
    <source>
        <dbReference type="SMART" id="SM00460"/>
    </source>
</evidence>
<organism evidence="2 3">
    <name type="scientific">Labrys neptuniae</name>
    <dbReference type="NCBI Taxonomy" id="376174"/>
    <lineage>
        <taxon>Bacteria</taxon>
        <taxon>Pseudomonadati</taxon>
        <taxon>Pseudomonadota</taxon>
        <taxon>Alphaproteobacteria</taxon>
        <taxon>Hyphomicrobiales</taxon>
        <taxon>Xanthobacteraceae</taxon>
        <taxon>Labrys</taxon>
    </lineage>
</organism>
<dbReference type="SMART" id="SM00460">
    <property type="entry name" value="TGc"/>
    <property type="match status" value="1"/>
</dbReference>
<protein>
    <submittedName>
        <fullName evidence="2">Transglutaminase family protein</fullName>
    </submittedName>
</protein>
<dbReference type="SUPFAM" id="SSF54001">
    <property type="entry name" value="Cysteine proteinases"/>
    <property type="match status" value="1"/>
</dbReference>